<dbReference type="AlphaFoldDB" id="A0A1I7X3B7"/>
<evidence type="ECO:0000313" key="1">
    <source>
        <dbReference type="Proteomes" id="UP000095283"/>
    </source>
</evidence>
<protein>
    <submittedName>
        <fullName evidence="2">Uncharacterized protein</fullName>
    </submittedName>
</protein>
<keyword evidence="1" id="KW-1185">Reference proteome</keyword>
<proteinExistence type="predicted"/>
<name>A0A1I7X3B7_HETBA</name>
<sequence>MLIGSVHNRSLFCRIIAERLSMSRLVSTNVRLLTFLDINTLIFFCFIINELHVATSIEMWDSALLGGNPRNSFNGKYRFLFATIYSLNCQER</sequence>
<reference evidence="2" key="1">
    <citation type="submission" date="2016-11" db="UniProtKB">
        <authorList>
            <consortium name="WormBaseParasite"/>
        </authorList>
    </citation>
    <scope>IDENTIFICATION</scope>
</reference>
<accession>A0A1I7X3B7</accession>
<evidence type="ECO:0000313" key="2">
    <source>
        <dbReference type="WBParaSite" id="Hba_11879"/>
    </source>
</evidence>
<dbReference type="Proteomes" id="UP000095283">
    <property type="component" value="Unplaced"/>
</dbReference>
<dbReference type="WBParaSite" id="Hba_11879">
    <property type="protein sequence ID" value="Hba_11879"/>
    <property type="gene ID" value="Hba_11879"/>
</dbReference>
<organism evidence="1 2">
    <name type="scientific">Heterorhabditis bacteriophora</name>
    <name type="common">Entomopathogenic nematode worm</name>
    <dbReference type="NCBI Taxonomy" id="37862"/>
    <lineage>
        <taxon>Eukaryota</taxon>
        <taxon>Metazoa</taxon>
        <taxon>Ecdysozoa</taxon>
        <taxon>Nematoda</taxon>
        <taxon>Chromadorea</taxon>
        <taxon>Rhabditida</taxon>
        <taxon>Rhabditina</taxon>
        <taxon>Rhabditomorpha</taxon>
        <taxon>Strongyloidea</taxon>
        <taxon>Heterorhabditidae</taxon>
        <taxon>Heterorhabditis</taxon>
    </lineage>
</organism>